<dbReference type="PANTHER" id="PTHR22931:SF9">
    <property type="entry name" value="PYRUVATE, PHOSPHATE DIKINASE 1, CHLOROPLASTIC"/>
    <property type="match status" value="1"/>
</dbReference>
<dbReference type="PANTHER" id="PTHR22931">
    <property type="entry name" value="PHOSPHOENOLPYRUVATE DIKINASE-RELATED"/>
    <property type="match status" value="1"/>
</dbReference>
<protein>
    <submittedName>
        <fullName evidence="2">PEP-utilizing enzyme, mobile domain-containing protein</fullName>
    </submittedName>
</protein>
<reference evidence="2" key="1">
    <citation type="submission" date="2017-08" db="EMBL/GenBank/DDBJ databases">
        <authorList>
            <person name="Polle J.E."/>
            <person name="Barry K."/>
            <person name="Cushman J."/>
            <person name="Schmutz J."/>
            <person name="Tran D."/>
            <person name="Hathwaick L.T."/>
            <person name="Yim W.C."/>
            <person name="Jenkins J."/>
            <person name="Mckie-Krisberg Z.M."/>
            <person name="Prochnik S."/>
            <person name="Lindquist E."/>
            <person name="Dockter R.B."/>
            <person name="Adam C."/>
            <person name="Molina H."/>
            <person name="Bunkerborg J."/>
            <person name="Jin E."/>
            <person name="Buchheim M."/>
            <person name="Magnuson J."/>
        </authorList>
    </citation>
    <scope>NUCLEOTIDE SEQUENCE</scope>
    <source>
        <strain evidence="2">CCAP 19/18</strain>
    </source>
</reference>
<proteinExistence type="predicted"/>
<dbReference type="SUPFAM" id="SSF52009">
    <property type="entry name" value="Phosphohistidine domain"/>
    <property type="match status" value="1"/>
</dbReference>
<gene>
    <name evidence="2" type="ORF">DUNSADRAFT_7255</name>
</gene>
<comment type="caution">
    <text evidence="2">The sequence shown here is derived from an EMBL/GenBank/DDBJ whole genome shotgun (WGS) entry which is preliminary data.</text>
</comment>
<name>A0ABQ7FTL6_DUNSA</name>
<dbReference type="Pfam" id="PF00391">
    <property type="entry name" value="PEP-utilizers"/>
    <property type="match status" value="1"/>
</dbReference>
<organism evidence="2 3">
    <name type="scientific">Dunaliella salina</name>
    <name type="common">Green alga</name>
    <name type="synonym">Protococcus salinus</name>
    <dbReference type="NCBI Taxonomy" id="3046"/>
    <lineage>
        <taxon>Eukaryota</taxon>
        <taxon>Viridiplantae</taxon>
        <taxon>Chlorophyta</taxon>
        <taxon>core chlorophytes</taxon>
        <taxon>Chlorophyceae</taxon>
        <taxon>CS clade</taxon>
        <taxon>Chlamydomonadales</taxon>
        <taxon>Dunaliellaceae</taxon>
        <taxon>Dunaliella</taxon>
    </lineage>
</organism>
<dbReference type="Gene3D" id="1.10.189.10">
    <property type="entry name" value="Pyruvate Phosphate Dikinase, domain 2"/>
    <property type="match status" value="1"/>
</dbReference>
<dbReference type="PROSITE" id="PS00370">
    <property type="entry name" value="PEP_ENZYMES_PHOS_SITE"/>
    <property type="match status" value="1"/>
</dbReference>
<evidence type="ECO:0000313" key="2">
    <source>
        <dbReference type="EMBL" id="KAF5825737.1"/>
    </source>
</evidence>
<feature type="domain" description="PEP-utilising enzyme mobile" evidence="1">
    <location>
        <begin position="69"/>
        <end position="122"/>
    </location>
</feature>
<sequence length="142" mass="14963">MRPTSLNQYKKWLQVEPRHLDQLLHPQFADESAYKSQVAGTGLPASPGAAVGQAVFSAEEAEAWVAAGQKVVLVRKETSPEDVKGMYSAEGVLCQLGGMTSHAAVVARGWGKPCVTGVQGLAVSGWARLEMAGPQPGCSSKE</sequence>
<evidence type="ECO:0000313" key="3">
    <source>
        <dbReference type="Proteomes" id="UP000815325"/>
    </source>
</evidence>
<evidence type="ECO:0000259" key="1">
    <source>
        <dbReference type="Pfam" id="PF00391"/>
    </source>
</evidence>
<accession>A0ABQ7FTL6</accession>
<dbReference type="Proteomes" id="UP000815325">
    <property type="component" value="Unassembled WGS sequence"/>
</dbReference>
<dbReference type="EMBL" id="MU072089">
    <property type="protein sequence ID" value="KAF5825737.1"/>
    <property type="molecule type" value="Genomic_DNA"/>
</dbReference>
<dbReference type="InterPro" id="IPR010121">
    <property type="entry name" value="Pyruvate_phosphate_dikinase"/>
</dbReference>
<keyword evidence="3" id="KW-1185">Reference proteome</keyword>
<dbReference type="Gene3D" id="3.50.30.10">
    <property type="entry name" value="Phosphohistidine domain"/>
    <property type="match status" value="1"/>
</dbReference>
<dbReference type="InterPro" id="IPR008279">
    <property type="entry name" value="PEP-util_enz_mobile_dom"/>
</dbReference>
<dbReference type="InterPro" id="IPR018274">
    <property type="entry name" value="PEP_util_AS"/>
</dbReference>
<dbReference type="InterPro" id="IPR036637">
    <property type="entry name" value="Phosphohistidine_dom_sf"/>
</dbReference>